<gene>
    <name evidence="1" type="ORF">GOP47_0015928</name>
</gene>
<sequence length="88" mass="9632">MRSSPNSRNGFSSSSLRDLKEPALARFGGVGVRLSSQHKPPCTRVFDLVFLGLSSISAHVVNFDPALLLSRLHTMACTLMQDHARFCS</sequence>
<name>A0A9D4ULD8_ADICA</name>
<evidence type="ECO:0000313" key="1">
    <source>
        <dbReference type="EMBL" id="KAI5069627.1"/>
    </source>
</evidence>
<reference evidence="1" key="1">
    <citation type="submission" date="2021-01" db="EMBL/GenBank/DDBJ databases">
        <title>Adiantum capillus-veneris genome.</title>
        <authorList>
            <person name="Fang Y."/>
            <person name="Liao Q."/>
        </authorList>
    </citation>
    <scope>NUCLEOTIDE SEQUENCE</scope>
    <source>
        <strain evidence="1">H3</strain>
        <tissue evidence="1">Leaf</tissue>
    </source>
</reference>
<dbReference type="AlphaFoldDB" id="A0A9D4ULD8"/>
<keyword evidence="2" id="KW-1185">Reference proteome</keyword>
<protein>
    <submittedName>
        <fullName evidence="1">Uncharacterized protein</fullName>
    </submittedName>
</protein>
<dbReference type="EMBL" id="JABFUD020000015">
    <property type="protein sequence ID" value="KAI5069627.1"/>
    <property type="molecule type" value="Genomic_DNA"/>
</dbReference>
<comment type="caution">
    <text evidence="1">The sequence shown here is derived from an EMBL/GenBank/DDBJ whole genome shotgun (WGS) entry which is preliminary data.</text>
</comment>
<proteinExistence type="predicted"/>
<accession>A0A9D4ULD8</accession>
<organism evidence="1 2">
    <name type="scientific">Adiantum capillus-veneris</name>
    <name type="common">Maidenhair fern</name>
    <dbReference type="NCBI Taxonomy" id="13818"/>
    <lineage>
        <taxon>Eukaryota</taxon>
        <taxon>Viridiplantae</taxon>
        <taxon>Streptophyta</taxon>
        <taxon>Embryophyta</taxon>
        <taxon>Tracheophyta</taxon>
        <taxon>Polypodiopsida</taxon>
        <taxon>Polypodiidae</taxon>
        <taxon>Polypodiales</taxon>
        <taxon>Pteridineae</taxon>
        <taxon>Pteridaceae</taxon>
        <taxon>Vittarioideae</taxon>
        <taxon>Adiantum</taxon>
    </lineage>
</organism>
<evidence type="ECO:0000313" key="2">
    <source>
        <dbReference type="Proteomes" id="UP000886520"/>
    </source>
</evidence>
<dbReference type="Proteomes" id="UP000886520">
    <property type="component" value="Chromosome 15"/>
</dbReference>